<evidence type="ECO:0000313" key="11">
    <source>
        <dbReference type="Ensembl" id="ENSUPAP00010019401.1"/>
    </source>
</evidence>
<keyword evidence="3" id="KW-0812">Transmembrane</keyword>
<proteinExistence type="inferred from homology"/>
<dbReference type="PANTHER" id="PTHR10510">
    <property type="entry name" value="CYTOCHROME C OXIDASE POLYPEPTIDE 7A"/>
    <property type="match status" value="1"/>
</dbReference>
<evidence type="ECO:0000256" key="2">
    <source>
        <dbReference type="ARBA" id="ARBA00009331"/>
    </source>
</evidence>
<dbReference type="Ensembl" id="ENSUPAT00010022076.1">
    <property type="protein sequence ID" value="ENSUPAP00010019401.1"/>
    <property type="gene ID" value="ENSUPAG00010015365.1"/>
</dbReference>
<dbReference type="AlphaFoldDB" id="A0A8D2HXC3"/>
<evidence type="ECO:0000256" key="5">
    <source>
        <dbReference type="ARBA" id="ARBA00022989"/>
    </source>
</evidence>
<dbReference type="GO" id="GO:0002082">
    <property type="term" value="P:regulation of oxidative phosphorylation"/>
    <property type="evidence" value="ECO:0007669"/>
    <property type="project" value="TreeGrafter"/>
</dbReference>
<evidence type="ECO:0000313" key="12">
    <source>
        <dbReference type="Proteomes" id="UP000694417"/>
    </source>
</evidence>
<keyword evidence="12" id="KW-1185">Reference proteome</keyword>
<keyword evidence="4" id="KW-0999">Mitochondrion inner membrane</keyword>
<evidence type="ECO:0000256" key="7">
    <source>
        <dbReference type="ARBA" id="ARBA00023128"/>
    </source>
</evidence>
<comment type="similarity">
    <text evidence="2">Belongs to the cytochrome c oxidase VIIa family.</text>
</comment>
<comment type="subcellular location">
    <subcellularLocation>
        <location evidence="1">Mitochondrion inner membrane</location>
        <topology evidence="1">Single-pass membrane protein</topology>
    </subcellularLocation>
</comment>
<name>A0A8D2HXC3_UROPR</name>
<dbReference type="Gene3D" id="4.10.91.10">
    <property type="entry name" value="Cytochrome c oxidase, subunit VIIa"/>
    <property type="match status" value="1"/>
</dbReference>
<protein>
    <recommendedName>
        <fullName evidence="9">Cytochrome c oxidase subunit 7A2, mitochondrial</fullName>
    </recommendedName>
    <alternativeName>
        <fullName evidence="10">Cytochrome c oxidase subunit VIIa-liver/heart</fullName>
    </alternativeName>
</protein>
<evidence type="ECO:0000256" key="6">
    <source>
        <dbReference type="ARBA" id="ARBA00022990"/>
    </source>
</evidence>
<keyword evidence="8" id="KW-0472">Membrane</keyword>
<evidence type="ECO:0000256" key="4">
    <source>
        <dbReference type="ARBA" id="ARBA00022792"/>
    </source>
</evidence>
<reference evidence="11" key="1">
    <citation type="submission" date="2025-08" db="UniProtKB">
        <authorList>
            <consortium name="Ensembl"/>
        </authorList>
    </citation>
    <scope>IDENTIFICATION</scope>
</reference>
<evidence type="ECO:0000256" key="8">
    <source>
        <dbReference type="ARBA" id="ARBA00023136"/>
    </source>
</evidence>
<dbReference type="PANTHER" id="PTHR10510:SF15">
    <property type="entry name" value="CYTOCHROME C OXIDASE SUBUNIT 7A2, MITOCHONDRIAL"/>
    <property type="match status" value="1"/>
</dbReference>
<sequence>MLQNLLGFPQIAQRTISMVSHRHFENKFPEKQKLFQEDNGTSVHLKDGVADALLYRAIMSLNSWWNSICHISWL</sequence>
<keyword evidence="6" id="KW-0007">Acetylation</keyword>
<dbReference type="InterPro" id="IPR036539">
    <property type="entry name" value="Cyt_c_oxidase_su7a_sf"/>
</dbReference>
<dbReference type="GO" id="GO:0045277">
    <property type="term" value="C:respiratory chain complex IV"/>
    <property type="evidence" value="ECO:0007669"/>
    <property type="project" value="InterPro"/>
</dbReference>
<dbReference type="SUPFAM" id="SSF81419">
    <property type="entry name" value="Mitochondrial cytochrome c oxidase subunit VIIa"/>
    <property type="match status" value="1"/>
</dbReference>
<reference evidence="11" key="2">
    <citation type="submission" date="2025-09" db="UniProtKB">
        <authorList>
            <consortium name="Ensembl"/>
        </authorList>
    </citation>
    <scope>IDENTIFICATION</scope>
</reference>
<organism evidence="11 12">
    <name type="scientific">Urocitellus parryii</name>
    <name type="common">Arctic ground squirrel</name>
    <name type="synonym">Spermophilus parryii</name>
    <dbReference type="NCBI Taxonomy" id="9999"/>
    <lineage>
        <taxon>Eukaryota</taxon>
        <taxon>Metazoa</taxon>
        <taxon>Chordata</taxon>
        <taxon>Craniata</taxon>
        <taxon>Vertebrata</taxon>
        <taxon>Euteleostomi</taxon>
        <taxon>Mammalia</taxon>
        <taxon>Eutheria</taxon>
        <taxon>Euarchontoglires</taxon>
        <taxon>Glires</taxon>
        <taxon>Rodentia</taxon>
        <taxon>Sciuromorpha</taxon>
        <taxon>Sciuridae</taxon>
        <taxon>Xerinae</taxon>
        <taxon>Marmotini</taxon>
        <taxon>Urocitellus</taxon>
    </lineage>
</organism>
<keyword evidence="7" id="KW-0496">Mitochondrion</keyword>
<dbReference type="InterPro" id="IPR003177">
    <property type="entry name" value="Cytc_oxidase_su7a_met"/>
</dbReference>
<dbReference type="Proteomes" id="UP000694417">
    <property type="component" value="Unplaced"/>
</dbReference>
<dbReference type="GO" id="GO:0005743">
    <property type="term" value="C:mitochondrial inner membrane"/>
    <property type="evidence" value="ECO:0007669"/>
    <property type="project" value="UniProtKB-SubCell"/>
</dbReference>
<dbReference type="GeneTree" id="ENSGT00940000154550"/>
<evidence type="ECO:0000256" key="9">
    <source>
        <dbReference type="ARBA" id="ARBA00040282"/>
    </source>
</evidence>
<evidence type="ECO:0000256" key="1">
    <source>
        <dbReference type="ARBA" id="ARBA00004434"/>
    </source>
</evidence>
<keyword evidence="5" id="KW-1133">Transmembrane helix</keyword>
<dbReference type="GO" id="GO:0097250">
    <property type="term" value="P:mitochondrial respirasome assembly"/>
    <property type="evidence" value="ECO:0007669"/>
    <property type="project" value="TreeGrafter"/>
</dbReference>
<evidence type="ECO:0000256" key="3">
    <source>
        <dbReference type="ARBA" id="ARBA00022692"/>
    </source>
</evidence>
<dbReference type="GO" id="GO:0006123">
    <property type="term" value="P:mitochondrial electron transport, cytochrome c to oxygen"/>
    <property type="evidence" value="ECO:0007669"/>
    <property type="project" value="InterPro"/>
</dbReference>
<evidence type="ECO:0000256" key="10">
    <source>
        <dbReference type="ARBA" id="ARBA00042325"/>
    </source>
</evidence>
<accession>A0A8D2HXC3</accession>